<dbReference type="SUPFAM" id="SSF52047">
    <property type="entry name" value="RNI-like"/>
    <property type="match status" value="1"/>
</dbReference>
<dbReference type="STRING" id="991.IW20_21010"/>
<keyword evidence="4" id="KW-1185">Reference proteome</keyword>
<dbReference type="RefSeq" id="WP_035626834.1">
    <property type="nucleotide sequence ID" value="NZ_JBEWQG010000013.1"/>
</dbReference>
<dbReference type="eggNOG" id="ENOG503340P">
    <property type="taxonomic scope" value="Bacteria"/>
</dbReference>
<dbReference type="OrthoDB" id="758726at2"/>
<dbReference type="InterPro" id="IPR032675">
    <property type="entry name" value="LRR_dom_sf"/>
</dbReference>
<reference evidence="2 4" key="2">
    <citation type="submission" date="2016-11" db="EMBL/GenBank/DDBJ databases">
        <title>Whole genomes of Flavobacteriaceae.</title>
        <authorList>
            <person name="Stine C."/>
            <person name="Li C."/>
            <person name="Tadesse D."/>
        </authorList>
    </citation>
    <scope>NUCLEOTIDE SEQUENCE [LARGE SCALE GENOMIC DNA]</scope>
    <source>
        <strain evidence="2 4">ATCC 29551</strain>
    </source>
</reference>
<dbReference type="Gene3D" id="3.80.10.10">
    <property type="entry name" value="Ribonuclease Inhibitor"/>
    <property type="match status" value="1"/>
</dbReference>
<dbReference type="EMBL" id="MUGY01000019">
    <property type="protein sequence ID" value="OXA92660.1"/>
    <property type="molecule type" value="Genomic_DNA"/>
</dbReference>
<dbReference type="Proteomes" id="UP000028712">
    <property type="component" value="Unassembled WGS sequence"/>
</dbReference>
<proteinExistence type="predicted"/>
<name>A0A086A0Y6_FLAHY</name>
<reference evidence="1 3" key="1">
    <citation type="submission" date="2014-07" db="EMBL/GenBank/DDBJ databases">
        <title>Genome of Flavobacterium hydatis DSM 2063.</title>
        <authorList>
            <person name="Pipes S.E."/>
            <person name="Stropko S.J."/>
            <person name="Newman J.D."/>
        </authorList>
    </citation>
    <scope>NUCLEOTIDE SEQUENCE [LARGE SCALE GENOMIC DNA]</scope>
    <source>
        <strain evidence="1 3">DSM 2063</strain>
    </source>
</reference>
<comment type="caution">
    <text evidence="1">The sequence shown here is derived from an EMBL/GenBank/DDBJ whole genome shotgun (WGS) entry which is preliminary data.</text>
</comment>
<evidence type="ECO:0000313" key="3">
    <source>
        <dbReference type="Proteomes" id="UP000028712"/>
    </source>
</evidence>
<sequence>MKLKGEEKTFWWHFCQINDSKDIPLEVSVVAGVDDQDYNDDYFAMLTDKIKIIHSIYLKDTAITDEGVKHISKVQQLKSLTLMKHPKITKASLPYLNQLTELEYLDIWRTEIILEDLVALNQLKNLKKVYVSSLAEIDDSFPELENEQILEQIIVLEELFPDCTFYVDHKEYR</sequence>
<dbReference type="AlphaFoldDB" id="A0A086A0Y6"/>
<evidence type="ECO:0000313" key="1">
    <source>
        <dbReference type="EMBL" id="KFF10350.1"/>
    </source>
</evidence>
<gene>
    <name evidence="2" type="ORF">B0A62_14760</name>
    <name evidence="1" type="ORF">IW20_21010</name>
</gene>
<dbReference type="EMBL" id="JPRM01000040">
    <property type="protein sequence ID" value="KFF10350.1"/>
    <property type="molecule type" value="Genomic_DNA"/>
</dbReference>
<organism evidence="1 3">
    <name type="scientific">Flavobacterium hydatis</name>
    <name type="common">Cytophaga aquatilis</name>
    <dbReference type="NCBI Taxonomy" id="991"/>
    <lineage>
        <taxon>Bacteria</taxon>
        <taxon>Pseudomonadati</taxon>
        <taxon>Bacteroidota</taxon>
        <taxon>Flavobacteriia</taxon>
        <taxon>Flavobacteriales</taxon>
        <taxon>Flavobacteriaceae</taxon>
        <taxon>Flavobacterium</taxon>
    </lineage>
</organism>
<evidence type="ECO:0000313" key="2">
    <source>
        <dbReference type="EMBL" id="OXA92660.1"/>
    </source>
</evidence>
<evidence type="ECO:0000313" key="4">
    <source>
        <dbReference type="Proteomes" id="UP000198424"/>
    </source>
</evidence>
<dbReference type="Proteomes" id="UP000198424">
    <property type="component" value="Unassembled WGS sequence"/>
</dbReference>
<accession>A0A086A0Y6</accession>
<protein>
    <submittedName>
        <fullName evidence="1">Uncharacterized protein</fullName>
    </submittedName>
</protein>